<dbReference type="GO" id="GO:0004843">
    <property type="term" value="F:cysteine-type deubiquitinase activity"/>
    <property type="evidence" value="ECO:0007669"/>
    <property type="project" value="UniProtKB-EC"/>
</dbReference>
<dbReference type="InterPro" id="IPR029346">
    <property type="entry name" value="USP_C"/>
</dbReference>
<dbReference type="InterPro" id="IPR038765">
    <property type="entry name" value="Papain-like_cys_pep_sf"/>
</dbReference>
<dbReference type="Pfam" id="PF00443">
    <property type="entry name" value="UCH"/>
    <property type="match status" value="1"/>
</dbReference>
<accession>A0A158PCV9</accession>
<dbReference type="InterPro" id="IPR028889">
    <property type="entry name" value="USP"/>
</dbReference>
<dbReference type="PROSITE" id="PS50235">
    <property type="entry name" value="USP_3"/>
    <property type="match status" value="1"/>
</dbReference>
<dbReference type="Pfam" id="PF14533">
    <property type="entry name" value="USP7_C2"/>
    <property type="match status" value="2"/>
</dbReference>
<keyword evidence="7" id="KW-0378">Hydrolase</keyword>
<dbReference type="GO" id="GO:0016579">
    <property type="term" value="P:protein deubiquitination"/>
    <property type="evidence" value="ECO:0007669"/>
    <property type="project" value="InterPro"/>
</dbReference>
<sequence>MRAYTIFKEETSVMEVFQKTMTPSMYMGRVEEVPQDQLVVGSNEYLVPVAHFDNHPGQMFGVPFFLKVANDELLSSVRERIQARLDVPDKEYEKYKFALISSSRVVRYLNMTSNARVNLAELSHAHVALSFALRASFPASSGTVNILVVALESFCVLSSADAASDPRCSVMENGVDEKGHAATKNTVENTPLKNEITTGMEVETKDLVIIQEEVILKPEKEVESEANVESREMDVDNRDTSVESLEVNMVEDSASEEDDICTPPDAAMEVNVSCDNECAERIEKSVDLPRSEIDYVTEEEDDPDDLYKPEGTIYLDIDGFSEFCKGSYETQLRLSKPVFVQGLRWKILAMPRDAAKVGTGTRPYKALGFFVQCNRDSDAVAWNCSAQVIQKVLGQTKDNHDSWEMVNFNFSEKNVHWGYQEFLSCDFLSNPENGFIKDDTIRLAVHVLADASQGIQWDSKKHAGYIGLKNQGATCYMNSVLQTLYFTTKLRKAVYDMPVSQGDSENSVALAMQRVFYDLQHSDEPVNTRRLTKSFGWSSTEVFTQHDVQELCRVLLDNLESKMKMSSVEDEIPRLFRGVMKSYIRCTNVNFESTKEEPFYDIQLNIKGKCNIMQSFRDYVQVERLDGENKYDAGDYGMQPAEKGVKFVSFPPVLHLHLLRFQYDATLDANVKINDKFSFPDKLCLNEFMEGNEEDYTYCLHAVLVHSGDVRGGHYVVFINTGLRPPGEKYKPKWCKFDDSVVSRVTVREAVMANYGGDGDNSAGRAFANAYMLVYVRESCIDEVLCQHENLQVPAHLVQRFENEQEEKSNMTKENEETHLCTEIMMITDQHLSSYNGFDLVDPKLLYDTSLPCEKIEKTMIIPQLYDYVKAKHFSNEHKIETPAREMFRIWKLEDMTYREEGNFISPIARFRPTFLIPHSEETNETTLEAVFEKDRTLLYVETIPANSLKIYMENSEMLMFLKYYDEQSRTLRYVGHFIVAYSQCMSAYTDECLKLIGLPENTPLRLYEEVAPNRIRLIKNLGMPLCNAVIHLSDGGLLIAERQDRTNETNNAKLHLDTLYNTINIEAIANNDSFVSNHAEHDPPITGTIGLNWTMQQVVDYIGKEINYDPAKILLWQVSSISSRVMAFVTESQWEDFRVKDLLGLAGSLLHDPRRNTRYRLVYTKMPIKITDIKRRRQMKIQLMDEKMNITEITIYPEKIGTVRDILEEARREFKFAPNGTGKLRLVYVGQSSQSMRAYTIFKEETSVMEVFQKTMTPSMYMGRVEEVPQDQLVVGSNEYLVPVAHFDNHPGQMFGVPFFLKVANDELLSSVRERIQARLDVPDKEYEKYKFALISSSRVVRYLNMTSNARVNLAELSHAHVAPLTTSPYLGLDHMNKSRGARGSHAAEKAIAIHN</sequence>
<organism evidence="13 14">
    <name type="scientific">Angiostrongylus cantonensis</name>
    <name type="common">Rat lungworm</name>
    <dbReference type="NCBI Taxonomy" id="6313"/>
    <lineage>
        <taxon>Eukaryota</taxon>
        <taxon>Metazoa</taxon>
        <taxon>Ecdysozoa</taxon>
        <taxon>Nematoda</taxon>
        <taxon>Chromadorea</taxon>
        <taxon>Rhabditida</taxon>
        <taxon>Rhabditina</taxon>
        <taxon>Rhabditomorpha</taxon>
        <taxon>Strongyloidea</taxon>
        <taxon>Metastrongylidae</taxon>
        <taxon>Angiostrongylus</taxon>
    </lineage>
</organism>
<evidence type="ECO:0000256" key="3">
    <source>
        <dbReference type="ARBA" id="ARBA00012759"/>
    </source>
</evidence>
<dbReference type="Proteomes" id="UP000035642">
    <property type="component" value="Unassembled WGS sequence"/>
</dbReference>
<evidence type="ECO:0000256" key="6">
    <source>
        <dbReference type="ARBA" id="ARBA00022786"/>
    </source>
</evidence>
<dbReference type="GO" id="GO:0005829">
    <property type="term" value="C:cytosol"/>
    <property type="evidence" value="ECO:0007669"/>
    <property type="project" value="TreeGrafter"/>
</dbReference>
<dbReference type="PROSITE" id="PS00973">
    <property type="entry name" value="USP_2"/>
    <property type="match status" value="1"/>
</dbReference>
<dbReference type="SUPFAM" id="SSF49599">
    <property type="entry name" value="TRAF domain-like"/>
    <property type="match status" value="1"/>
</dbReference>
<keyword evidence="13" id="KW-1185">Reference proteome</keyword>
<keyword evidence="8" id="KW-0788">Thiol protease</keyword>
<dbReference type="FunFam" id="3.90.70.10:FF:000044">
    <property type="entry name" value="Ubiquitin carboxyl-terminal hydrolase 13"/>
    <property type="match status" value="1"/>
</dbReference>
<feature type="domain" description="MATH" evidence="11">
    <location>
        <begin position="310"/>
        <end position="447"/>
    </location>
</feature>
<dbReference type="GO" id="GO:0005634">
    <property type="term" value="C:nucleus"/>
    <property type="evidence" value="ECO:0007669"/>
    <property type="project" value="TreeGrafter"/>
</dbReference>
<evidence type="ECO:0000256" key="10">
    <source>
        <dbReference type="ARBA" id="ARBA00031508"/>
    </source>
</evidence>
<dbReference type="SUPFAM" id="SSF54001">
    <property type="entry name" value="Cysteine proteinases"/>
    <property type="match status" value="1"/>
</dbReference>
<evidence type="ECO:0000259" key="11">
    <source>
        <dbReference type="PROSITE" id="PS50144"/>
    </source>
</evidence>
<feature type="domain" description="USP" evidence="12">
    <location>
        <begin position="466"/>
        <end position="778"/>
    </location>
</feature>
<dbReference type="PANTHER" id="PTHR24006:SF644">
    <property type="entry name" value="UBIQUITIN CARBOXYL-TERMINAL HYDROLASE 7"/>
    <property type="match status" value="1"/>
</dbReference>
<evidence type="ECO:0000256" key="8">
    <source>
        <dbReference type="ARBA" id="ARBA00022807"/>
    </source>
</evidence>
<dbReference type="STRING" id="6313.A0A158PCV9"/>
<protein>
    <recommendedName>
        <fullName evidence="4">Ubiquitin carboxyl-terminal hydrolase 7</fullName>
        <ecNumber evidence="3">3.4.19.12</ecNumber>
    </recommendedName>
    <alternativeName>
        <fullName evidence="10">Ubiquitin thioesterase 7</fullName>
    </alternativeName>
    <alternativeName>
        <fullName evidence="9">Ubiquitin-specific-processing protease 7</fullName>
    </alternativeName>
</protein>
<dbReference type="PROSITE" id="PS00972">
    <property type="entry name" value="USP_1"/>
    <property type="match status" value="1"/>
</dbReference>
<dbReference type="InterPro" id="IPR008974">
    <property type="entry name" value="TRAF-like"/>
</dbReference>
<keyword evidence="5" id="KW-0645">Protease</keyword>
<dbReference type="InterPro" id="IPR018200">
    <property type="entry name" value="USP_CS"/>
</dbReference>
<dbReference type="InterPro" id="IPR024729">
    <property type="entry name" value="USP7_ICP0-binding_dom"/>
</dbReference>
<dbReference type="CDD" id="cd02659">
    <property type="entry name" value="peptidase_C19C"/>
    <property type="match status" value="1"/>
</dbReference>
<dbReference type="Gene3D" id="2.60.210.10">
    <property type="entry name" value="Apoptosis, Tumor Necrosis Factor Receptor Associated Protein 2, Chain A"/>
    <property type="match status" value="1"/>
</dbReference>
<evidence type="ECO:0000256" key="7">
    <source>
        <dbReference type="ARBA" id="ARBA00022801"/>
    </source>
</evidence>
<evidence type="ECO:0000256" key="1">
    <source>
        <dbReference type="ARBA" id="ARBA00000707"/>
    </source>
</evidence>
<comment type="catalytic activity">
    <reaction evidence="1">
        <text>Thiol-dependent hydrolysis of ester, thioester, amide, peptide and isopeptide bonds formed by the C-terminal Gly of ubiquitin (a 76-residue protein attached to proteins as an intracellular targeting signal).</text>
        <dbReference type="EC" id="3.4.19.12"/>
    </reaction>
</comment>
<dbReference type="InterPro" id="IPR050164">
    <property type="entry name" value="Peptidase_C19"/>
</dbReference>
<name>A0A158PCV9_ANGCA</name>
<dbReference type="PANTHER" id="PTHR24006">
    <property type="entry name" value="UBIQUITIN CARBOXYL-TERMINAL HYDROLASE"/>
    <property type="match status" value="1"/>
</dbReference>
<dbReference type="WBParaSite" id="ACAC_0001321001-mRNA-1">
    <property type="protein sequence ID" value="ACAC_0001321001-mRNA-1"/>
    <property type="gene ID" value="ACAC_0001321001"/>
</dbReference>
<dbReference type="Gene3D" id="3.90.70.10">
    <property type="entry name" value="Cysteine proteinases"/>
    <property type="match status" value="1"/>
</dbReference>
<dbReference type="GO" id="GO:0031647">
    <property type="term" value="P:regulation of protein stability"/>
    <property type="evidence" value="ECO:0007669"/>
    <property type="project" value="TreeGrafter"/>
</dbReference>
<keyword evidence="6" id="KW-0833">Ubl conjugation pathway</keyword>
<evidence type="ECO:0000256" key="9">
    <source>
        <dbReference type="ARBA" id="ARBA00031500"/>
    </source>
</evidence>
<evidence type="ECO:0000256" key="5">
    <source>
        <dbReference type="ARBA" id="ARBA00022670"/>
    </source>
</evidence>
<evidence type="ECO:0000256" key="4">
    <source>
        <dbReference type="ARBA" id="ARBA00021393"/>
    </source>
</evidence>
<dbReference type="InterPro" id="IPR001394">
    <property type="entry name" value="Peptidase_C19_UCH"/>
</dbReference>
<dbReference type="PROSITE" id="PS50144">
    <property type="entry name" value="MATH"/>
    <property type="match status" value="1"/>
</dbReference>
<dbReference type="GO" id="GO:0006508">
    <property type="term" value="P:proteolysis"/>
    <property type="evidence" value="ECO:0007669"/>
    <property type="project" value="UniProtKB-KW"/>
</dbReference>
<reference evidence="13" key="1">
    <citation type="submission" date="2012-09" db="EMBL/GenBank/DDBJ databases">
        <authorList>
            <person name="Martin A.A."/>
        </authorList>
    </citation>
    <scope>NUCLEOTIDE SEQUENCE</scope>
</reference>
<dbReference type="Pfam" id="PF12436">
    <property type="entry name" value="USP7_ICP0_bdg"/>
    <property type="match status" value="1"/>
</dbReference>
<evidence type="ECO:0000256" key="2">
    <source>
        <dbReference type="ARBA" id="ARBA00009085"/>
    </source>
</evidence>
<evidence type="ECO:0000313" key="13">
    <source>
        <dbReference type="Proteomes" id="UP000035642"/>
    </source>
</evidence>
<dbReference type="EC" id="3.4.19.12" evidence="3"/>
<proteinExistence type="inferred from homology"/>
<dbReference type="Pfam" id="PF22486">
    <property type="entry name" value="MATH_2"/>
    <property type="match status" value="1"/>
</dbReference>
<evidence type="ECO:0000259" key="12">
    <source>
        <dbReference type="PROSITE" id="PS50235"/>
    </source>
</evidence>
<dbReference type="Gene3D" id="3.10.20.90">
    <property type="entry name" value="Phosphatidylinositol 3-kinase Catalytic Subunit, Chain A, domain 1"/>
    <property type="match status" value="1"/>
</dbReference>
<comment type="similarity">
    <text evidence="2">Belongs to the peptidase C19 family.</text>
</comment>
<reference evidence="14" key="2">
    <citation type="submission" date="2016-04" db="UniProtKB">
        <authorList>
            <consortium name="WormBaseParasite"/>
        </authorList>
    </citation>
    <scope>IDENTIFICATION</scope>
</reference>
<evidence type="ECO:0000313" key="14">
    <source>
        <dbReference type="WBParaSite" id="ACAC_0001321001-mRNA-1"/>
    </source>
</evidence>
<dbReference type="InterPro" id="IPR002083">
    <property type="entry name" value="MATH/TRAF_dom"/>
</dbReference>